<dbReference type="InterPro" id="IPR039301">
    <property type="entry name" value="Sip5/DA2"/>
</dbReference>
<feature type="region of interest" description="Disordered" evidence="2">
    <location>
        <begin position="404"/>
        <end position="458"/>
    </location>
</feature>
<dbReference type="eggNOG" id="KOG2789">
    <property type="taxonomic scope" value="Eukaryota"/>
</dbReference>
<dbReference type="GO" id="GO:0005737">
    <property type="term" value="C:cytoplasm"/>
    <property type="evidence" value="ECO:0007669"/>
    <property type="project" value="TreeGrafter"/>
</dbReference>
<evidence type="ECO:0000313" key="3">
    <source>
        <dbReference type="EMBL" id="KNC99067.1"/>
    </source>
</evidence>
<dbReference type="PANTHER" id="PTHR31315:SF1">
    <property type="entry name" value="PROTEIN SIP5"/>
    <property type="match status" value="1"/>
</dbReference>
<name>A0A0L0HD80_SPIPD</name>
<evidence type="ECO:0000256" key="1">
    <source>
        <dbReference type="ARBA" id="ARBA00010402"/>
    </source>
</evidence>
<dbReference type="Proteomes" id="UP000053201">
    <property type="component" value="Unassembled WGS sequence"/>
</dbReference>
<feature type="region of interest" description="Disordered" evidence="2">
    <location>
        <begin position="104"/>
        <end position="126"/>
    </location>
</feature>
<evidence type="ECO:0000256" key="2">
    <source>
        <dbReference type="SAM" id="MobiDB-lite"/>
    </source>
</evidence>
<organism evidence="3 4">
    <name type="scientific">Spizellomyces punctatus (strain DAOM BR117)</name>
    <dbReference type="NCBI Taxonomy" id="645134"/>
    <lineage>
        <taxon>Eukaryota</taxon>
        <taxon>Fungi</taxon>
        <taxon>Fungi incertae sedis</taxon>
        <taxon>Chytridiomycota</taxon>
        <taxon>Chytridiomycota incertae sedis</taxon>
        <taxon>Chytridiomycetes</taxon>
        <taxon>Spizellomycetales</taxon>
        <taxon>Spizellomycetaceae</taxon>
        <taxon>Spizellomyces</taxon>
    </lineage>
</organism>
<dbReference type="RefSeq" id="XP_016607107.1">
    <property type="nucleotide sequence ID" value="XM_016754220.1"/>
</dbReference>
<comment type="similarity">
    <text evidence="1">Belongs to the SIP5 family.</text>
</comment>
<accession>A0A0L0HD80</accession>
<dbReference type="FunCoup" id="A0A0L0HD80">
    <property type="interactions" value="7"/>
</dbReference>
<proteinExistence type="inferred from homology"/>
<dbReference type="InParanoid" id="A0A0L0HD80"/>
<feature type="region of interest" description="Disordered" evidence="2">
    <location>
        <begin position="337"/>
        <end position="373"/>
    </location>
</feature>
<dbReference type="OMA" id="ISEPANC"/>
<feature type="region of interest" description="Disordered" evidence="2">
    <location>
        <begin position="63"/>
        <end position="85"/>
    </location>
</feature>
<gene>
    <name evidence="3" type="ORF">SPPG_06016</name>
</gene>
<dbReference type="EMBL" id="KQ257459">
    <property type="protein sequence ID" value="KNC99067.1"/>
    <property type="molecule type" value="Genomic_DNA"/>
</dbReference>
<dbReference type="VEuPathDB" id="FungiDB:SPPG_06016"/>
<keyword evidence="4" id="KW-1185">Reference proteome</keyword>
<evidence type="ECO:0008006" key="5">
    <source>
        <dbReference type="Google" id="ProtNLM"/>
    </source>
</evidence>
<sequence>MGNSFAKAKEDDIADIRVDEGQVIPFKDGVYPNSPQDWDIQVVKRLIVERRMSPFYKGLAEMTDKPEIAPTPTPPVSSGSTSRRASVVPEGFSISARDGLAWTPARRTSHDRQPSSSSSSTFSLKGKRSVSMPSQLVAQESLSLIRAEDLYKYPIECPICFLYYPANVNYSRCCDQPICTECFVQIKRPEATLEPASCPFCVEANFGILYHPPGSPEYKIKLMEAYPEAFKEEKNGGPAHGAGGPEQKEMLAPPLPPVTSKRRQSVSHKSALVVTSDDLRPDWLRKQQQLALVRAANQRRMTFPLGQHGGSSSRRRMLDPDRDLSGAAAAAAALVESMTGVSPQSGSSRSRRSGHDTASQRRRPPRDRLAGGDLGMNYLEAMRNMGADLEELMIMEAIRRSLQEAETNNEDENSENTPQTPVPSPATPDPSASGVPAAQESEQVGSAPLAVQGHHRSQ</sequence>
<dbReference type="GeneID" id="27689351"/>
<dbReference type="AlphaFoldDB" id="A0A0L0HD80"/>
<reference evidence="3 4" key="1">
    <citation type="submission" date="2009-08" db="EMBL/GenBank/DDBJ databases">
        <title>The Genome Sequence of Spizellomyces punctatus strain DAOM BR117.</title>
        <authorList>
            <consortium name="The Broad Institute Genome Sequencing Platform"/>
            <person name="Russ C."/>
            <person name="Cuomo C."/>
            <person name="Shea T."/>
            <person name="Young S.K."/>
            <person name="Zeng Q."/>
            <person name="Koehrsen M."/>
            <person name="Haas B."/>
            <person name="Borodovsky M."/>
            <person name="Guigo R."/>
            <person name="Alvarado L."/>
            <person name="Berlin A."/>
            <person name="Bochicchio J."/>
            <person name="Borenstein D."/>
            <person name="Chapman S."/>
            <person name="Chen Z."/>
            <person name="Engels R."/>
            <person name="Freedman E."/>
            <person name="Gellesch M."/>
            <person name="Goldberg J."/>
            <person name="Griggs A."/>
            <person name="Gujja S."/>
            <person name="Heiman D."/>
            <person name="Hepburn T."/>
            <person name="Howarth C."/>
            <person name="Jen D."/>
            <person name="Larson L."/>
            <person name="Lewis B."/>
            <person name="Mehta T."/>
            <person name="Park D."/>
            <person name="Pearson M."/>
            <person name="Roberts A."/>
            <person name="Saif S."/>
            <person name="Shenoy N."/>
            <person name="Sisk P."/>
            <person name="Stolte C."/>
            <person name="Sykes S."/>
            <person name="Thomson T."/>
            <person name="Walk T."/>
            <person name="White J."/>
            <person name="Yandava C."/>
            <person name="Burger G."/>
            <person name="Gray M.W."/>
            <person name="Holland P.W.H."/>
            <person name="King N."/>
            <person name="Lang F.B.F."/>
            <person name="Roger A.J."/>
            <person name="Ruiz-Trillo I."/>
            <person name="Lander E."/>
            <person name="Nusbaum C."/>
        </authorList>
    </citation>
    <scope>NUCLEOTIDE SEQUENCE [LARGE SCALE GENOMIC DNA]</scope>
    <source>
        <strain evidence="3 4">DAOM BR117</strain>
    </source>
</reference>
<dbReference type="CDD" id="cd24139">
    <property type="entry name" value="SIP5-like"/>
    <property type="match status" value="1"/>
</dbReference>
<dbReference type="OrthoDB" id="21471at2759"/>
<evidence type="ECO:0000313" key="4">
    <source>
        <dbReference type="Proteomes" id="UP000053201"/>
    </source>
</evidence>
<protein>
    <recommendedName>
        <fullName evidence="5">RING-type domain-containing protein</fullName>
    </recommendedName>
</protein>
<feature type="region of interest" description="Disordered" evidence="2">
    <location>
        <begin position="302"/>
        <end position="325"/>
    </location>
</feature>
<dbReference type="PANTHER" id="PTHR31315">
    <property type="entry name" value="PROTEIN SIP5"/>
    <property type="match status" value="1"/>
</dbReference>
<dbReference type="STRING" id="645134.A0A0L0HD80"/>